<sequence length="233" mass="26860">MTILTTFLPILIMIGLVGVCFFVIKKSFNFKRKKRGFGTNRFLVGYILVLLIATILFYVLPDDEFLSVPKNPLGWSELEQIQNNIYQADDQEAIDQMEELDVVNEWSIPFQKDELIISSTNNGEYIFILAEVKSEMDNTIEVVHYATNSMLLKRNDQIAYDVELENNTLNIMSPNPVNLKLQHFDAEFTTTQFSKTAQFKTEYFSFGIRGPELLYIKVPNNVKITGDVEFVEK</sequence>
<evidence type="ECO:0000256" key="1">
    <source>
        <dbReference type="SAM" id="Phobius"/>
    </source>
</evidence>
<reference evidence="2 3" key="1">
    <citation type="submission" date="2023-06" db="EMBL/GenBank/DDBJ databases">
        <title>Aquibacillus rhizosphaerae LR5S19.</title>
        <authorList>
            <person name="Sun J.-Q."/>
        </authorList>
    </citation>
    <scope>NUCLEOTIDE SEQUENCE [LARGE SCALE GENOMIC DNA]</scope>
    <source>
        <strain evidence="2 3">LR5S19</strain>
    </source>
</reference>
<evidence type="ECO:0000313" key="2">
    <source>
        <dbReference type="EMBL" id="MDL4842780.1"/>
    </source>
</evidence>
<dbReference type="Proteomes" id="UP001235343">
    <property type="component" value="Unassembled WGS sequence"/>
</dbReference>
<keyword evidence="1" id="KW-0472">Membrane</keyword>
<keyword evidence="1" id="KW-0812">Transmembrane</keyword>
<evidence type="ECO:0008006" key="4">
    <source>
        <dbReference type="Google" id="ProtNLM"/>
    </source>
</evidence>
<evidence type="ECO:0000313" key="3">
    <source>
        <dbReference type="Proteomes" id="UP001235343"/>
    </source>
</evidence>
<feature type="transmembrane region" description="Helical" evidence="1">
    <location>
        <begin position="6"/>
        <end position="23"/>
    </location>
</feature>
<keyword evidence="3" id="KW-1185">Reference proteome</keyword>
<organism evidence="2 3">
    <name type="scientific">Aquibacillus rhizosphaerae</name>
    <dbReference type="NCBI Taxonomy" id="3051431"/>
    <lineage>
        <taxon>Bacteria</taxon>
        <taxon>Bacillati</taxon>
        <taxon>Bacillota</taxon>
        <taxon>Bacilli</taxon>
        <taxon>Bacillales</taxon>
        <taxon>Bacillaceae</taxon>
        <taxon>Aquibacillus</taxon>
    </lineage>
</organism>
<gene>
    <name evidence="2" type="ORF">QQS35_20305</name>
</gene>
<accession>A0ABT7LC66</accession>
<comment type="caution">
    <text evidence="2">The sequence shown here is derived from an EMBL/GenBank/DDBJ whole genome shotgun (WGS) entry which is preliminary data.</text>
</comment>
<proteinExistence type="predicted"/>
<keyword evidence="1" id="KW-1133">Transmembrane helix</keyword>
<name>A0ABT7LC66_9BACI</name>
<dbReference type="EMBL" id="JASTZU010000063">
    <property type="protein sequence ID" value="MDL4842780.1"/>
    <property type="molecule type" value="Genomic_DNA"/>
</dbReference>
<protein>
    <recommendedName>
        <fullName evidence="4">DUF4352 domain-containing protein</fullName>
    </recommendedName>
</protein>
<dbReference type="RefSeq" id="WP_285934073.1">
    <property type="nucleotide sequence ID" value="NZ_JASTZU010000063.1"/>
</dbReference>
<feature type="transmembrane region" description="Helical" evidence="1">
    <location>
        <begin position="43"/>
        <end position="60"/>
    </location>
</feature>